<evidence type="ECO:0000313" key="5">
    <source>
        <dbReference type="Proteomes" id="UP000265120"/>
    </source>
</evidence>
<evidence type="ECO:0000256" key="1">
    <source>
        <dbReference type="SAM" id="Phobius"/>
    </source>
</evidence>
<dbReference type="Pfam" id="PF07686">
    <property type="entry name" value="V-set"/>
    <property type="match status" value="1"/>
</dbReference>
<name>A0A3P8X6Q5_CYNSE</name>
<evidence type="ECO:0000259" key="3">
    <source>
        <dbReference type="PROSITE" id="PS50835"/>
    </source>
</evidence>
<keyword evidence="5" id="KW-1185">Reference proteome</keyword>
<dbReference type="InterPro" id="IPR003599">
    <property type="entry name" value="Ig_sub"/>
</dbReference>
<accession>A0A3P8X6Q5</accession>
<reference evidence="4" key="3">
    <citation type="submission" date="2025-09" db="UniProtKB">
        <authorList>
            <consortium name="Ensembl"/>
        </authorList>
    </citation>
    <scope>IDENTIFICATION</scope>
</reference>
<organism evidence="4 5">
    <name type="scientific">Cynoglossus semilaevis</name>
    <name type="common">Tongue sole</name>
    <dbReference type="NCBI Taxonomy" id="244447"/>
    <lineage>
        <taxon>Eukaryota</taxon>
        <taxon>Metazoa</taxon>
        <taxon>Chordata</taxon>
        <taxon>Craniata</taxon>
        <taxon>Vertebrata</taxon>
        <taxon>Euteleostomi</taxon>
        <taxon>Actinopterygii</taxon>
        <taxon>Neopterygii</taxon>
        <taxon>Teleostei</taxon>
        <taxon>Neoteleostei</taxon>
        <taxon>Acanthomorphata</taxon>
        <taxon>Carangaria</taxon>
        <taxon>Pleuronectiformes</taxon>
        <taxon>Pleuronectoidei</taxon>
        <taxon>Cynoglossidae</taxon>
        <taxon>Cynoglossinae</taxon>
        <taxon>Cynoglossus</taxon>
    </lineage>
</organism>
<dbReference type="InterPro" id="IPR013783">
    <property type="entry name" value="Ig-like_fold"/>
</dbReference>
<dbReference type="SMART" id="SM00409">
    <property type="entry name" value="IG"/>
    <property type="match status" value="1"/>
</dbReference>
<dbReference type="Ensembl" id="ENSCSET00000033999.1">
    <property type="protein sequence ID" value="ENSCSEP00000033565.1"/>
    <property type="gene ID" value="ENSCSEG00000021540.1"/>
</dbReference>
<feature type="signal peptide" evidence="2">
    <location>
        <begin position="1"/>
        <end position="19"/>
    </location>
</feature>
<dbReference type="InterPro" id="IPR013106">
    <property type="entry name" value="Ig_V-set"/>
</dbReference>
<dbReference type="Proteomes" id="UP000265120">
    <property type="component" value="Chromosome 10"/>
</dbReference>
<sequence length="185" mass="20919">MLQVILFIELLLVHSTTQSLEEREANCNDDVELKCPHPDIANFDSVVWYKHHDNKIIGIVVKTVKSGKVSRYDSNSKGTFGDNYSLLLSRVTPDDATIYMCKLNAKLGFQNKEVEVKLTVNECVTAWTPVLNSSQPMSRHPTYTEIPLVWSLVSYAAVGILKFTISIICVLIVHHQTSRKLKLRC</sequence>
<dbReference type="PROSITE" id="PS50835">
    <property type="entry name" value="IG_LIKE"/>
    <property type="match status" value="1"/>
</dbReference>
<keyword evidence="2" id="KW-0732">Signal</keyword>
<keyword evidence="1" id="KW-0812">Transmembrane</keyword>
<dbReference type="InParanoid" id="A0A3P8X6Q5"/>
<evidence type="ECO:0000313" key="4">
    <source>
        <dbReference type="Ensembl" id="ENSCSEP00000033565.1"/>
    </source>
</evidence>
<protein>
    <recommendedName>
        <fullName evidence="3">Ig-like domain-containing protein</fullName>
    </recommendedName>
</protein>
<dbReference type="PANTHER" id="PTHR15193:SF2">
    <property type="match status" value="1"/>
</dbReference>
<keyword evidence="1" id="KW-1133">Transmembrane helix</keyword>
<feature type="transmembrane region" description="Helical" evidence="1">
    <location>
        <begin position="148"/>
        <end position="173"/>
    </location>
</feature>
<dbReference type="InterPro" id="IPR036179">
    <property type="entry name" value="Ig-like_dom_sf"/>
</dbReference>
<keyword evidence="1" id="KW-0472">Membrane</keyword>
<dbReference type="PANTHER" id="PTHR15193">
    <property type="entry name" value="CD83 ANTIGEN"/>
    <property type="match status" value="1"/>
</dbReference>
<dbReference type="InterPro" id="IPR007110">
    <property type="entry name" value="Ig-like_dom"/>
</dbReference>
<reference evidence="4 5" key="1">
    <citation type="journal article" date="2014" name="Nat. Genet.">
        <title>Whole-genome sequence of a flatfish provides insights into ZW sex chromosome evolution and adaptation to a benthic lifestyle.</title>
        <authorList>
            <person name="Chen S."/>
            <person name="Zhang G."/>
            <person name="Shao C."/>
            <person name="Huang Q."/>
            <person name="Liu G."/>
            <person name="Zhang P."/>
            <person name="Song W."/>
            <person name="An N."/>
            <person name="Chalopin D."/>
            <person name="Volff J.N."/>
            <person name="Hong Y."/>
            <person name="Li Q."/>
            <person name="Sha Z."/>
            <person name="Zhou H."/>
            <person name="Xie M."/>
            <person name="Yu Q."/>
            <person name="Liu Y."/>
            <person name="Xiang H."/>
            <person name="Wang N."/>
            <person name="Wu K."/>
            <person name="Yang C."/>
            <person name="Zhou Q."/>
            <person name="Liao X."/>
            <person name="Yang L."/>
            <person name="Hu Q."/>
            <person name="Zhang J."/>
            <person name="Meng L."/>
            <person name="Jin L."/>
            <person name="Tian Y."/>
            <person name="Lian J."/>
            <person name="Yang J."/>
            <person name="Miao G."/>
            <person name="Liu S."/>
            <person name="Liang Z."/>
            <person name="Yan F."/>
            <person name="Li Y."/>
            <person name="Sun B."/>
            <person name="Zhang H."/>
            <person name="Zhang J."/>
            <person name="Zhu Y."/>
            <person name="Du M."/>
            <person name="Zhao Y."/>
            <person name="Schartl M."/>
            <person name="Tang Q."/>
            <person name="Wang J."/>
        </authorList>
    </citation>
    <scope>NUCLEOTIDE SEQUENCE</scope>
</reference>
<dbReference type="Gene3D" id="2.60.40.10">
    <property type="entry name" value="Immunoglobulins"/>
    <property type="match status" value="1"/>
</dbReference>
<feature type="chain" id="PRO_5018335538" description="Ig-like domain-containing protein" evidence="2">
    <location>
        <begin position="20"/>
        <end position="185"/>
    </location>
</feature>
<dbReference type="OMA" id="FLSVTWY"/>
<proteinExistence type="predicted"/>
<dbReference type="GeneTree" id="ENSGT00990000203733"/>
<dbReference type="AlphaFoldDB" id="A0A3P8X6Q5"/>
<evidence type="ECO:0000256" key="2">
    <source>
        <dbReference type="SAM" id="SignalP"/>
    </source>
</evidence>
<feature type="domain" description="Ig-like" evidence="3">
    <location>
        <begin position="28"/>
        <end position="119"/>
    </location>
</feature>
<reference evidence="4" key="2">
    <citation type="submission" date="2025-08" db="UniProtKB">
        <authorList>
            <consortium name="Ensembl"/>
        </authorList>
    </citation>
    <scope>IDENTIFICATION</scope>
</reference>
<dbReference type="SUPFAM" id="SSF48726">
    <property type="entry name" value="Immunoglobulin"/>
    <property type="match status" value="1"/>
</dbReference>